<keyword evidence="3" id="KW-1185">Reference proteome</keyword>
<proteinExistence type="predicted"/>
<gene>
    <name evidence="2" type="ORF">BHE90_017017</name>
</gene>
<organism evidence="2 3">
    <name type="scientific">Fusarium euwallaceae</name>
    <dbReference type="NCBI Taxonomy" id="1147111"/>
    <lineage>
        <taxon>Eukaryota</taxon>
        <taxon>Fungi</taxon>
        <taxon>Dikarya</taxon>
        <taxon>Ascomycota</taxon>
        <taxon>Pezizomycotina</taxon>
        <taxon>Sordariomycetes</taxon>
        <taxon>Hypocreomycetidae</taxon>
        <taxon>Hypocreales</taxon>
        <taxon>Nectriaceae</taxon>
        <taxon>Fusarium</taxon>
        <taxon>Fusarium solani species complex</taxon>
    </lineage>
</organism>
<evidence type="ECO:0000313" key="2">
    <source>
        <dbReference type="EMBL" id="RTE68600.1"/>
    </source>
</evidence>
<dbReference type="Proteomes" id="UP000287124">
    <property type="component" value="Unassembled WGS sequence"/>
</dbReference>
<feature type="region of interest" description="Disordered" evidence="1">
    <location>
        <begin position="35"/>
        <end position="64"/>
    </location>
</feature>
<accession>A0A430KYR0</accession>
<dbReference type="EMBL" id="MIKF01000773">
    <property type="protein sequence ID" value="RTE68600.1"/>
    <property type="molecule type" value="Genomic_DNA"/>
</dbReference>
<protein>
    <submittedName>
        <fullName evidence="2">Uncharacterized protein</fullName>
    </submittedName>
</protein>
<name>A0A430KYR0_9HYPO</name>
<sequence>MKTDIVRSHYNTTSVDSIYPIQVCWRGSDLANLETHPLSSGVTPASAEDGDAGDDGAGSNQGGDALSGGAIAGIVVLRPSQPGECL</sequence>
<evidence type="ECO:0000313" key="3">
    <source>
        <dbReference type="Proteomes" id="UP000287124"/>
    </source>
</evidence>
<reference evidence="2 3" key="1">
    <citation type="submission" date="2017-06" db="EMBL/GenBank/DDBJ databases">
        <title>Comparative genomic analysis of Ambrosia Fusariam Clade fungi.</title>
        <authorList>
            <person name="Stajich J.E."/>
            <person name="Carrillo J."/>
            <person name="Kijimoto T."/>
            <person name="Eskalen A."/>
            <person name="O'Donnell K."/>
            <person name="Kasson M."/>
        </authorList>
    </citation>
    <scope>NUCLEOTIDE SEQUENCE [LARGE SCALE GENOMIC DNA]</scope>
    <source>
        <strain evidence="2 3">UCR1854</strain>
    </source>
</reference>
<evidence type="ECO:0000256" key="1">
    <source>
        <dbReference type="SAM" id="MobiDB-lite"/>
    </source>
</evidence>
<dbReference type="AlphaFoldDB" id="A0A430KYR0"/>
<comment type="caution">
    <text evidence="2">The sequence shown here is derived from an EMBL/GenBank/DDBJ whole genome shotgun (WGS) entry which is preliminary data.</text>
</comment>